<dbReference type="AlphaFoldDB" id="A0AAW0JNS3"/>
<keyword evidence="6" id="KW-1185">Reference proteome</keyword>
<dbReference type="CDD" id="cd01650">
    <property type="entry name" value="RT_nLTR_like"/>
    <property type="match status" value="1"/>
</dbReference>
<feature type="compositionally biased region" description="Basic residues" evidence="3">
    <location>
        <begin position="1082"/>
        <end position="1092"/>
    </location>
</feature>
<feature type="region of interest" description="Disordered" evidence="3">
    <location>
        <begin position="72"/>
        <end position="94"/>
    </location>
</feature>
<dbReference type="SUPFAM" id="SSF56672">
    <property type="entry name" value="DNA/RNA polymerases"/>
    <property type="match status" value="1"/>
</dbReference>
<feature type="compositionally biased region" description="Basic and acidic residues" evidence="3">
    <location>
        <begin position="512"/>
        <end position="551"/>
    </location>
</feature>
<dbReference type="InterPro" id="IPR000477">
    <property type="entry name" value="RT_dom"/>
</dbReference>
<dbReference type="Proteomes" id="UP001488838">
    <property type="component" value="Unassembled WGS sequence"/>
</dbReference>
<reference evidence="5 6" key="1">
    <citation type="journal article" date="2023" name="bioRxiv">
        <title>Conserved and derived expression patterns and positive selection on dental genes reveal complex evolutionary context of ever-growing rodent molars.</title>
        <authorList>
            <person name="Calamari Z.T."/>
            <person name="Song A."/>
            <person name="Cohen E."/>
            <person name="Akter M."/>
            <person name="Roy R.D."/>
            <person name="Hallikas O."/>
            <person name="Christensen M.M."/>
            <person name="Li P."/>
            <person name="Marangoni P."/>
            <person name="Jernvall J."/>
            <person name="Klein O.D."/>
        </authorList>
    </citation>
    <scope>NUCLEOTIDE SEQUENCE [LARGE SCALE GENOMIC DNA]</scope>
    <source>
        <strain evidence="5">V071</strain>
    </source>
</reference>
<feature type="region of interest" description="Disordered" evidence="3">
    <location>
        <begin position="1"/>
        <end position="29"/>
    </location>
</feature>
<evidence type="ECO:0000259" key="4">
    <source>
        <dbReference type="Pfam" id="PF00078"/>
    </source>
</evidence>
<feature type="compositionally biased region" description="Basic and acidic residues" evidence="3">
    <location>
        <begin position="1093"/>
        <end position="1103"/>
    </location>
</feature>
<dbReference type="Pfam" id="PF00078">
    <property type="entry name" value="RVT_1"/>
    <property type="match status" value="1"/>
</dbReference>
<keyword evidence="2" id="KW-0175">Coiled coil</keyword>
<feature type="region of interest" description="Disordered" evidence="3">
    <location>
        <begin position="397"/>
        <end position="417"/>
    </location>
</feature>
<feature type="region of interest" description="Disordered" evidence="3">
    <location>
        <begin position="503"/>
        <end position="564"/>
    </location>
</feature>
<dbReference type="Gene3D" id="3.30.70.1820">
    <property type="entry name" value="L1 transposable element, RRM domain"/>
    <property type="match status" value="1"/>
</dbReference>
<evidence type="ECO:0000256" key="3">
    <source>
        <dbReference type="SAM" id="MobiDB-lite"/>
    </source>
</evidence>
<sequence length="1103" mass="126080">MSPKSSQGSLPHEKSKVLPPPSRSMKYPKTLFPLPPLLPIPSRSSHSLSSSLIIPKSSQGFLYCGESKFLPPPSGSRKVSIQTGQDPKKPVHADETRPSAIVNGFSDFIWTSGAQSAPMVPGGNRNPNKPALMLQVQEGEYTNRLDPKNPVYAEETSPSVIANGFSERLRASHIQRIRPHSENLVGSRARSVPVQLALEVGNRQESQILHLTKDGDKVGDPHWSTGLSPPGPNEEQKDEEHEKRNQYCEGCYHPLIQGNGSNGSLPRPVGLGLNKDVQEGEYPNRLDPKNPVYAEETSPSVIVNGFSERLQASHIQRIRPHSENLVGSCALSVAVQLALVQEGEHPNRLDTKNPVYAEETSPSVIVNGFSERFRANHIQKNLPHSENLAGSRQSSIIMGPSSGKHASGSGSEPLAGQKSPCLQPYLAAGRLLEHRLSLPFALTTRPTAAPTQAELEQFKPRKRDRGRELVYIGTEGLKLQKHCEEAQHSAADTLLQKYQKVFPYFHPPNPHANEKQKEREREQGRQDQRKPSSDDGWRYRRRPTLEHRTESPKVQMRSRRRKNMKKEIRTARVTLIPKPHKDTTKKENYRPISLMNIDAKILNKILANRIQEHIRKIIHYDQFIYTMDYIDRFAYVEPALHLWDEVNWIIMDNFSNLSEVKLSLFADDMIVYISDPKNSTKELLQLINTFSNVAGYKINSKKSVALLYTKDKETEREIKETSPFTIATNTIKYLGVTLTKDVKDLFDKNFKPLKREIEEDTRKWKDLPCSWIGRINISLVKHGERSSCYLLDVVAFLKATGLPITVNLELSSTIQEEVEKSAIMKAIESLKQDMNNFLKELDEKYNKKIEEVTKEMDEKYNKMFEKMSKSVNDTLGNQEKSIKQVMETVQELKTEMEAMKKTQNEVQLDMENLGKRTETTESSIINRIQEIEERISESKDTIEKINALIKENSKSNKFSSQNIQEIWDTIKKANLRIIGIEEGEELQIKGPENIFNKIIEENFPNLKNNIPMKNLHLAMDGNRDRDPHRNTGLNSLGPNERQKEREHEQRRQDQREPLSDNRWQYRPRPTLEHRTEPPKVQMRSRRMKKMKKEIRTARDAITH</sequence>
<gene>
    <name evidence="5" type="ORF">U0070_007143</name>
</gene>
<dbReference type="GO" id="GO:0003964">
    <property type="term" value="F:RNA-directed DNA polymerase activity"/>
    <property type="evidence" value="ECO:0007669"/>
    <property type="project" value="UniProtKB-EC"/>
</dbReference>
<dbReference type="InterPro" id="IPR043502">
    <property type="entry name" value="DNA/RNA_pol_sf"/>
</dbReference>
<dbReference type="EMBL" id="JBBHLL010000025">
    <property type="protein sequence ID" value="KAK7828619.1"/>
    <property type="molecule type" value="Genomic_DNA"/>
</dbReference>
<feature type="region of interest" description="Disordered" evidence="3">
    <location>
        <begin position="213"/>
        <end position="244"/>
    </location>
</feature>
<dbReference type="PANTHER" id="PTHR19446">
    <property type="entry name" value="REVERSE TRANSCRIPTASES"/>
    <property type="match status" value="1"/>
</dbReference>
<proteinExistence type="predicted"/>
<feature type="domain" description="Reverse transcriptase" evidence="4">
    <location>
        <begin position="652"/>
        <end position="738"/>
    </location>
</feature>
<organism evidence="5 6">
    <name type="scientific">Myodes glareolus</name>
    <name type="common">Bank vole</name>
    <name type="synonym">Clethrionomys glareolus</name>
    <dbReference type="NCBI Taxonomy" id="447135"/>
    <lineage>
        <taxon>Eukaryota</taxon>
        <taxon>Metazoa</taxon>
        <taxon>Chordata</taxon>
        <taxon>Craniata</taxon>
        <taxon>Vertebrata</taxon>
        <taxon>Euteleostomi</taxon>
        <taxon>Mammalia</taxon>
        <taxon>Eutheria</taxon>
        <taxon>Euarchontoglires</taxon>
        <taxon>Glires</taxon>
        <taxon>Rodentia</taxon>
        <taxon>Myomorpha</taxon>
        <taxon>Muroidea</taxon>
        <taxon>Cricetidae</taxon>
        <taxon>Arvicolinae</taxon>
        <taxon>Myodes</taxon>
    </lineage>
</organism>
<evidence type="ECO:0000313" key="6">
    <source>
        <dbReference type="Proteomes" id="UP001488838"/>
    </source>
</evidence>
<name>A0AAW0JNS3_MYOGA</name>
<evidence type="ECO:0000256" key="2">
    <source>
        <dbReference type="SAM" id="Coils"/>
    </source>
</evidence>
<feature type="coiled-coil region" evidence="2">
    <location>
        <begin position="824"/>
        <end position="948"/>
    </location>
</feature>
<accession>A0AAW0JNS3</accession>
<evidence type="ECO:0000313" key="5">
    <source>
        <dbReference type="EMBL" id="KAK7828619.1"/>
    </source>
</evidence>
<evidence type="ECO:0000256" key="1">
    <source>
        <dbReference type="ARBA" id="ARBA00012493"/>
    </source>
</evidence>
<feature type="region of interest" description="Disordered" evidence="3">
    <location>
        <begin position="1018"/>
        <end position="1103"/>
    </location>
</feature>
<comment type="caution">
    <text evidence="5">The sequence shown here is derived from an EMBL/GenBank/DDBJ whole genome shotgun (WGS) entry which is preliminary data.</text>
</comment>
<feature type="compositionally biased region" description="Basic and acidic residues" evidence="3">
    <location>
        <begin position="1040"/>
        <end position="1059"/>
    </location>
</feature>
<dbReference type="EC" id="2.7.7.49" evidence="1"/>
<feature type="compositionally biased region" description="Basic and acidic residues" evidence="3">
    <location>
        <begin position="234"/>
        <end position="244"/>
    </location>
</feature>
<dbReference type="Gene3D" id="1.20.5.390">
    <property type="entry name" value="L1 transposable element, trimerization domain"/>
    <property type="match status" value="1"/>
</dbReference>
<protein>
    <recommendedName>
        <fullName evidence="1">RNA-directed DNA polymerase</fullName>
        <ecNumber evidence="1">2.7.7.49</ecNumber>
    </recommendedName>
</protein>